<sequence length="130" mass="14916">MLIGEKELFRINGRSRLIGFFTQIQQRKCTAKFVDRFMAQAPDKFHKYALGSFVVGTSNFKKHALTVHSESEGHTDEVRKFWVRNVTEPGETEAEKCLASLNKADIDRLNNLLCNAYVIALNSRSFRDFV</sequence>
<evidence type="ECO:0000313" key="2">
    <source>
        <dbReference type="Proteomes" id="UP001217089"/>
    </source>
</evidence>
<dbReference type="EMBL" id="JARBDR010000640">
    <property type="protein sequence ID" value="KAJ8309955.1"/>
    <property type="molecule type" value="Genomic_DNA"/>
</dbReference>
<evidence type="ECO:0000313" key="1">
    <source>
        <dbReference type="EMBL" id="KAJ8309955.1"/>
    </source>
</evidence>
<proteinExistence type="predicted"/>
<accession>A0ABQ9F1D5</accession>
<protein>
    <submittedName>
        <fullName evidence="1">Uncharacterized protein</fullName>
    </submittedName>
</protein>
<name>A0ABQ9F1D5_TEGGR</name>
<keyword evidence="2" id="KW-1185">Reference proteome</keyword>
<dbReference type="Proteomes" id="UP001217089">
    <property type="component" value="Unassembled WGS sequence"/>
</dbReference>
<organism evidence="1 2">
    <name type="scientific">Tegillarca granosa</name>
    <name type="common">Malaysian cockle</name>
    <name type="synonym">Anadara granosa</name>
    <dbReference type="NCBI Taxonomy" id="220873"/>
    <lineage>
        <taxon>Eukaryota</taxon>
        <taxon>Metazoa</taxon>
        <taxon>Spiralia</taxon>
        <taxon>Lophotrochozoa</taxon>
        <taxon>Mollusca</taxon>
        <taxon>Bivalvia</taxon>
        <taxon>Autobranchia</taxon>
        <taxon>Pteriomorphia</taxon>
        <taxon>Arcoida</taxon>
        <taxon>Arcoidea</taxon>
        <taxon>Arcidae</taxon>
        <taxon>Tegillarca</taxon>
    </lineage>
</organism>
<comment type="caution">
    <text evidence="1">The sequence shown here is derived from an EMBL/GenBank/DDBJ whole genome shotgun (WGS) entry which is preliminary data.</text>
</comment>
<gene>
    <name evidence="1" type="ORF">KUTeg_011820</name>
</gene>
<reference evidence="1 2" key="1">
    <citation type="submission" date="2022-12" db="EMBL/GenBank/DDBJ databases">
        <title>Chromosome-level genome of Tegillarca granosa.</title>
        <authorList>
            <person name="Kim J."/>
        </authorList>
    </citation>
    <scope>NUCLEOTIDE SEQUENCE [LARGE SCALE GENOMIC DNA]</scope>
    <source>
        <strain evidence="1">Teg-2019</strain>
        <tissue evidence="1">Adductor muscle</tissue>
    </source>
</reference>